<gene>
    <name evidence="6" type="ORF">D6201_11740</name>
</gene>
<evidence type="ECO:0000256" key="4">
    <source>
        <dbReference type="ARBA" id="ARBA00023136"/>
    </source>
</evidence>
<evidence type="ECO:0000256" key="1">
    <source>
        <dbReference type="ARBA" id="ARBA00004442"/>
    </source>
</evidence>
<evidence type="ECO:0000256" key="2">
    <source>
        <dbReference type="ARBA" id="ARBA00005722"/>
    </source>
</evidence>
<comment type="subcellular location">
    <subcellularLocation>
        <location evidence="1">Cell outer membrane</location>
    </subcellularLocation>
</comment>
<comment type="caution">
    <text evidence="6">The sequence shown here is derived from an EMBL/GenBank/DDBJ whole genome shotgun (WGS) entry which is preliminary data.</text>
</comment>
<evidence type="ECO:0000313" key="7">
    <source>
        <dbReference type="Proteomes" id="UP000285232"/>
    </source>
</evidence>
<evidence type="ECO:0000256" key="5">
    <source>
        <dbReference type="ARBA" id="ARBA00023237"/>
    </source>
</evidence>
<dbReference type="AlphaFoldDB" id="A0A419RX57"/>
<proteinExistence type="inferred from homology"/>
<dbReference type="OrthoDB" id="5462484at2"/>
<dbReference type="Proteomes" id="UP000285232">
    <property type="component" value="Unassembled WGS sequence"/>
</dbReference>
<keyword evidence="5" id="KW-0998">Cell outer membrane</keyword>
<dbReference type="PANTHER" id="PTHR38776">
    <property type="entry name" value="MLTA-INTERACTING PROTEIN-RELATED"/>
    <property type="match status" value="1"/>
</dbReference>
<dbReference type="GO" id="GO:0009279">
    <property type="term" value="C:cell outer membrane"/>
    <property type="evidence" value="ECO:0007669"/>
    <property type="project" value="UniProtKB-SubCell"/>
</dbReference>
<name>A0A419RX57_9SPHN</name>
<accession>A0A419RX57</accession>
<protein>
    <submittedName>
        <fullName evidence="6">MipA/OmpV family protein</fullName>
    </submittedName>
</protein>
<evidence type="ECO:0000313" key="6">
    <source>
        <dbReference type="EMBL" id="RJY10385.1"/>
    </source>
</evidence>
<evidence type="ECO:0000256" key="3">
    <source>
        <dbReference type="ARBA" id="ARBA00022729"/>
    </source>
</evidence>
<dbReference type="InterPro" id="IPR010583">
    <property type="entry name" value="MipA"/>
</dbReference>
<sequence length="276" mass="28601">MCAAPAMAQDIVDEAPPPVDAGVFGGDFVTVGVGAAYSPSYTGSDDYVISVLPVVLGSLGGIDISPRAGGVSVDFIEDERGEVGFDLGIAARLRGNRASRIEDPIVESYGELDRAIEVGPSVGVNFPAVLNPYDSVSIGTDVMFDINGAHGGTVVTPSVAYTTPLSRAILANLSVSTEWASADFQEYYFAVPEINTLLPDDDLLPGYETDGGGFTSIGTNLLLGIDLDGDVTNGGLGLLVLGGYSRLVGDAADTPFTDIRGSKDQFLIATGLTYTF</sequence>
<dbReference type="EMBL" id="RAHX01000001">
    <property type="protein sequence ID" value="RJY10385.1"/>
    <property type="molecule type" value="Genomic_DNA"/>
</dbReference>
<organism evidence="6 7">
    <name type="scientific">Aurantiacibacter aquimixticola</name>
    <dbReference type="NCBI Taxonomy" id="1958945"/>
    <lineage>
        <taxon>Bacteria</taxon>
        <taxon>Pseudomonadati</taxon>
        <taxon>Pseudomonadota</taxon>
        <taxon>Alphaproteobacteria</taxon>
        <taxon>Sphingomonadales</taxon>
        <taxon>Erythrobacteraceae</taxon>
        <taxon>Aurantiacibacter</taxon>
    </lineage>
</organism>
<reference evidence="6 7" key="1">
    <citation type="journal article" date="2017" name="Int. J. Syst. Evol. Microbiol.">
        <title>Erythrobacter aquimixticola sp. nov., isolated from the junction between the ocean and a freshwater spring.</title>
        <authorList>
            <person name="Park S."/>
            <person name="Jung Y.T."/>
            <person name="Choi S.J."/>
            <person name="Yoon J.H."/>
        </authorList>
    </citation>
    <scope>NUCLEOTIDE SEQUENCE [LARGE SCALE GENOMIC DNA]</scope>
    <source>
        <strain evidence="6 7">JSSK-14</strain>
    </source>
</reference>
<keyword evidence="4" id="KW-0472">Membrane</keyword>
<dbReference type="PANTHER" id="PTHR38776:SF1">
    <property type="entry name" value="MLTA-INTERACTING PROTEIN-RELATED"/>
    <property type="match status" value="1"/>
</dbReference>
<keyword evidence="3" id="KW-0732">Signal</keyword>
<keyword evidence="7" id="KW-1185">Reference proteome</keyword>
<dbReference type="Pfam" id="PF06629">
    <property type="entry name" value="MipA"/>
    <property type="match status" value="1"/>
</dbReference>
<comment type="similarity">
    <text evidence="2">Belongs to the MipA/OmpV family.</text>
</comment>